<dbReference type="GO" id="GO:0007020">
    <property type="term" value="P:microtubule nucleation"/>
    <property type="evidence" value="ECO:0007669"/>
    <property type="project" value="TreeGrafter"/>
</dbReference>
<dbReference type="GO" id="GO:0034451">
    <property type="term" value="C:centriolar satellite"/>
    <property type="evidence" value="ECO:0007669"/>
    <property type="project" value="TreeGrafter"/>
</dbReference>
<evidence type="ECO:0000313" key="2">
    <source>
        <dbReference type="EMBL" id="CRZ05087.1"/>
    </source>
</evidence>
<protein>
    <submittedName>
        <fullName evidence="2">Uncharacterized protein</fullName>
    </submittedName>
</protein>
<dbReference type="EMBL" id="HACM01004644">
    <property type="protein sequence ID" value="CRZ05086.1"/>
    <property type="molecule type" value="Transcribed_RNA"/>
</dbReference>
<feature type="compositionally biased region" description="Basic and acidic residues" evidence="1">
    <location>
        <begin position="28"/>
        <end position="38"/>
    </location>
</feature>
<dbReference type="PANTHER" id="PTHR46725:SF1">
    <property type="entry name" value="COILED-COIL DOMAIN-CONTAINING PROTEIN 57"/>
    <property type="match status" value="1"/>
</dbReference>
<dbReference type="GO" id="GO:0060271">
    <property type="term" value="P:cilium assembly"/>
    <property type="evidence" value="ECO:0007669"/>
    <property type="project" value="TreeGrafter"/>
</dbReference>
<evidence type="ECO:0000256" key="1">
    <source>
        <dbReference type="SAM" id="MobiDB-lite"/>
    </source>
</evidence>
<dbReference type="GO" id="GO:0045931">
    <property type="term" value="P:positive regulation of mitotic cell cycle"/>
    <property type="evidence" value="ECO:0007669"/>
    <property type="project" value="TreeGrafter"/>
</dbReference>
<dbReference type="GO" id="GO:0005876">
    <property type="term" value="C:spindle microtubule"/>
    <property type="evidence" value="ECO:0007669"/>
    <property type="project" value="TreeGrafter"/>
</dbReference>
<proteinExistence type="predicted"/>
<reference evidence="2" key="1">
    <citation type="submission" date="2015-04" db="EMBL/GenBank/DDBJ databases">
        <title>The genome sequence of the plant pathogenic Rhizarian Plasmodiophora brassicae reveals insights in its biotrophic life cycle and the origin of chitin synthesis.</title>
        <authorList>
            <person name="Schwelm A."/>
            <person name="Fogelqvist J."/>
            <person name="Knaust A."/>
            <person name="Julke S."/>
            <person name="Lilja T."/>
            <person name="Dhandapani V."/>
            <person name="Bonilla-Rosso G."/>
            <person name="Karlsson M."/>
            <person name="Shevchenko A."/>
            <person name="Choi S.R."/>
            <person name="Kim H.G."/>
            <person name="Park J.Y."/>
            <person name="Lim Y.P."/>
            <person name="Ludwig-Muller J."/>
            <person name="Dixelius C."/>
        </authorList>
    </citation>
    <scope>NUCLEOTIDE SEQUENCE</scope>
    <source>
        <tissue evidence="2">Potato root galls</tissue>
    </source>
</reference>
<name>A0A0H5QTN0_9EUKA</name>
<dbReference type="EMBL" id="HACM01004645">
    <property type="protein sequence ID" value="CRZ05087.1"/>
    <property type="molecule type" value="Transcribed_RNA"/>
</dbReference>
<dbReference type="PANTHER" id="PTHR46725">
    <property type="entry name" value="COILED-COIL DOMAIN-CONTAINING PROTEIN 57"/>
    <property type="match status" value="1"/>
</dbReference>
<sequence length="199" mass="23616">MTRHHHRRRRGNQENVASSSDSDSSGDEQIHSPRRDLRRLIREKERELDEINQYRSKSIASLAAAKATEAEELKSKLVQIRTDFAYNLKLLEERDAELDRYDNLFSRMSLLAKERDEEIVCLKNTVEQQSEKATKMTQQFQTKSEEFDRQIKMREDEYAEKTSQTISKYEAQLLFHQRQHEIVIVVHLLLLHAFSVIRR</sequence>
<feature type="region of interest" description="Disordered" evidence="1">
    <location>
        <begin position="1"/>
        <end position="38"/>
    </location>
</feature>
<dbReference type="InterPro" id="IPR042481">
    <property type="entry name" value="CCDC57"/>
</dbReference>
<accession>A0A0H5QTN0</accession>
<feature type="compositionally biased region" description="Basic residues" evidence="1">
    <location>
        <begin position="1"/>
        <end position="10"/>
    </location>
</feature>
<organism evidence="2">
    <name type="scientific">Spongospora subterranea</name>
    <dbReference type="NCBI Taxonomy" id="70186"/>
    <lineage>
        <taxon>Eukaryota</taxon>
        <taxon>Sar</taxon>
        <taxon>Rhizaria</taxon>
        <taxon>Endomyxa</taxon>
        <taxon>Phytomyxea</taxon>
        <taxon>Plasmodiophorida</taxon>
        <taxon>Plasmodiophoridae</taxon>
        <taxon>Spongospora</taxon>
    </lineage>
</organism>
<dbReference type="AlphaFoldDB" id="A0A0H5QTN0"/>